<dbReference type="GO" id="GO:0016810">
    <property type="term" value="F:hydrolase activity, acting on carbon-nitrogen (but not peptide) bonds"/>
    <property type="evidence" value="ECO:0007669"/>
    <property type="project" value="InterPro"/>
</dbReference>
<reference evidence="5 6" key="1">
    <citation type="submission" date="2017-06" db="EMBL/GenBank/DDBJ databases">
        <authorList>
            <person name="Kim H.J."/>
            <person name="Triplett B.A."/>
        </authorList>
    </citation>
    <scope>NUCLEOTIDE SEQUENCE [LARGE SCALE GENOMIC DNA]</scope>
    <source>
        <strain evidence="5 6">DSM 18704</strain>
    </source>
</reference>
<dbReference type="RefSeq" id="WP_089406600.1">
    <property type="nucleotide sequence ID" value="NZ_FZOU01000001.1"/>
</dbReference>
<dbReference type="GO" id="GO:0046872">
    <property type="term" value="F:metal ion binding"/>
    <property type="evidence" value="ECO:0007669"/>
    <property type="project" value="UniProtKB-KW"/>
</dbReference>
<accession>A0A239D537</accession>
<dbReference type="Proteomes" id="UP000198356">
    <property type="component" value="Unassembled WGS sequence"/>
</dbReference>
<feature type="signal peptide" evidence="3">
    <location>
        <begin position="1"/>
        <end position="19"/>
    </location>
</feature>
<keyword evidence="1" id="KW-0479">Metal-binding</keyword>
<proteinExistence type="predicted"/>
<evidence type="ECO:0000259" key="4">
    <source>
        <dbReference type="PROSITE" id="PS51677"/>
    </source>
</evidence>
<feature type="domain" description="NodB homology" evidence="4">
    <location>
        <begin position="20"/>
        <end position="249"/>
    </location>
</feature>
<keyword evidence="2" id="KW-0378">Hydrolase</keyword>
<dbReference type="GO" id="GO:0005975">
    <property type="term" value="P:carbohydrate metabolic process"/>
    <property type="evidence" value="ECO:0007669"/>
    <property type="project" value="InterPro"/>
</dbReference>
<evidence type="ECO:0000313" key="6">
    <source>
        <dbReference type="Proteomes" id="UP000198356"/>
    </source>
</evidence>
<evidence type="ECO:0000256" key="1">
    <source>
        <dbReference type="ARBA" id="ARBA00022723"/>
    </source>
</evidence>
<name>A0A239D537_9BACT</name>
<dbReference type="OrthoDB" id="115239at2"/>
<dbReference type="CDD" id="cd10960">
    <property type="entry name" value="CE4_NodB_like_1"/>
    <property type="match status" value="1"/>
</dbReference>
<organism evidence="5 6">
    <name type="scientific">Granulicella rosea</name>
    <dbReference type="NCBI Taxonomy" id="474952"/>
    <lineage>
        <taxon>Bacteria</taxon>
        <taxon>Pseudomonadati</taxon>
        <taxon>Acidobacteriota</taxon>
        <taxon>Terriglobia</taxon>
        <taxon>Terriglobales</taxon>
        <taxon>Acidobacteriaceae</taxon>
        <taxon>Granulicella</taxon>
    </lineage>
</organism>
<feature type="chain" id="PRO_5012218472" evidence="3">
    <location>
        <begin position="20"/>
        <end position="305"/>
    </location>
</feature>
<dbReference type="InterPro" id="IPR050248">
    <property type="entry name" value="Polysacc_deacetylase_ArnD"/>
</dbReference>
<dbReference type="InterPro" id="IPR002509">
    <property type="entry name" value="NODB_dom"/>
</dbReference>
<dbReference type="EMBL" id="FZOU01000001">
    <property type="protein sequence ID" value="SNS27349.1"/>
    <property type="molecule type" value="Genomic_DNA"/>
</dbReference>
<keyword evidence="3" id="KW-0732">Signal</keyword>
<dbReference type="PANTHER" id="PTHR10587">
    <property type="entry name" value="GLYCOSYL TRANSFERASE-RELATED"/>
    <property type="match status" value="1"/>
</dbReference>
<dbReference type="PROSITE" id="PS51677">
    <property type="entry name" value="NODB"/>
    <property type="match status" value="1"/>
</dbReference>
<protein>
    <submittedName>
        <fullName evidence="5">Peptidoglycan/xylan/chitin deacetylase, PgdA/CDA1 family</fullName>
    </submittedName>
</protein>
<dbReference type="InterPro" id="IPR011330">
    <property type="entry name" value="Glyco_hydro/deAcase_b/a-brl"/>
</dbReference>
<dbReference type="AlphaFoldDB" id="A0A239D537"/>
<dbReference type="PANTHER" id="PTHR10587:SF133">
    <property type="entry name" value="CHITIN DEACETYLASE 1-RELATED"/>
    <property type="match status" value="1"/>
</dbReference>
<evidence type="ECO:0000313" key="5">
    <source>
        <dbReference type="EMBL" id="SNS27349.1"/>
    </source>
</evidence>
<gene>
    <name evidence="5" type="ORF">SAMN05421770_101291</name>
</gene>
<dbReference type="SUPFAM" id="SSF88713">
    <property type="entry name" value="Glycoside hydrolase/deacetylase"/>
    <property type="match status" value="1"/>
</dbReference>
<evidence type="ECO:0000256" key="2">
    <source>
        <dbReference type="ARBA" id="ARBA00022801"/>
    </source>
</evidence>
<keyword evidence="6" id="KW-1185">Reference proteome</keyword>
<dbReference type="Pfam" id="PF01522">
    <property type="entry name" value="Polysacc_deac_1"/>
    <property type="match status" value="1"/>
</dbReference>
<evidence type="ECO:0000256" key="3">
    <source>
        <dbReference type="SAM" id="SignalP"/>
    </source>
</evidence>
<dbReference type="GO" id="GO:0016020">
    <property type="term" value="C:membrane"/>
    <property type="evidence" value="ECO:0007669"/>
    <property type="project" value="TreeGrafter"/>
</dbReference>
<sequence>MPRLASLLTLLLFALPAAAQQIAFTFDDLPAHGALPAGMKRIDIANSVLDTLRREKMPPTYGFVNGIRVQESPETLNVLKAWRAAGQPLASHTWSHIDLTTATPEQFEADILKNEPLLESLMPSPDQNWRYLRYPYLHEGETLEKRRAVRAWLTEHRYRIAETAMDFNDYLWNDPYARCVAQHDDKSIAYLHDSYLATAEQFMTLFRGLSKDVYGHEIPYVLLMHLGAFDAKMLPELIAMYRSHGFTFVTLEQAQSDPAYAHDPDIALKYGGTLIEQEVAARKIRFPANHLPEKELAEVCKAPAK</sequence>
<dbReference type="Gene3D" id="3.20.20.370">
    <property type="entry name" value="Glycoside hydrolase/deacetylase"/>
    <property type="match status" value="1"/>
</dbReference>